<dbReference type="SMART" id="SM00934">
    <property type="entry name" value="OMPdecase"/>
    <property type="match status" value="1"/>
</dbReference>
<evidence type="ECO:0000256" key="10">
    <source>
        <dbReference type="RuleBase" id="RU000512"/>
    </source>
</evidence>
<dbReference type="Proteomes" id="UP000289784">
    <property type="component" value="Unassembled WGS sequence"/>
</dbReference>
<feature type="binding site" evidence="7 9">
    <location>
        <position position="265"/>
    </location>
    <ligand>
        <name>substrate</name>
    </ligand>
</feature>
<evidence type="ECO:0000259" key="12">
    <source>
        <dbReference type="SMART" id="SM00934"/>
    </source>
</evidence>
<evidence type="ECO:0000256" key="2">
    <source>
        <dbReference type="ARBA" id="ARBA00004861"/>
    </source>
</evidence>
<accession>A0A4Q1JWH7</accession>
<dbReference type="GO" id="GO:0044205">
    <property type="term" value="P:'de novo' UMP biosynthetic process"/>
    <property type="evidence" value="ECO:0007669"/>
    <property type="project" value="UniProtKB-UniRule"/>
</dbReference>
<dbReference type="OrthoDB" id="9806203at2"/>
<comment type="similarity">
    <text evidence="7">Belongs to the OMP decarboxylase family. Type 1 subfamily.</text>
</comment>
<evidence type="ECO:0000256" key="8">
    <source>
        <dbReference type="PIRSR" id="PIRSR614732-1"/>
    </source>
</evidence>
<evidence type="ECO:0000256" key="5">
    <source>
        <dbReference type="ARBA" id="ARBA00023239"/>
    </source>
</evidence>
<dbReference type="HAMAP" id="MF_01200_B">
    <property type="entry name" value="OMPdecase_type1_B"/>
    <property type="match status" value="1"/>
</dbReference>
<comment type="subunit">
    <text evidence="7">Homodimer.</text>
</comment>
<dbReference type="NCBIfam" id="NF001273">
    <property type="entry name" value="PRK00230.1"/>
    <property type="match status" value="1"/>
</dbReference>
<keyword evidence="5 7" id="KW-0456">Lyase</keyword>
<feature type="active site" description="For OMPdecase activity" evidence="8">
    <location>
        <position position="125"/>
    </location>
</feature>
<evidence type="ECO:0000313" key="14">
    <source>
        <dbReference type="Proteomes" id="UP000289784"/>
    </source>
</evidence>
<evidence type="ECO:0000256" key="4">
    <source>
        <dbReference type="ARBA" id="ARBA00022975"/>
    </source>
</evidence>
<keyword evidence="3 7" id="KW-0210">Decarboxylase</keyword>
<comment type="caution">
    <text evidence="13">The sequence shown here is derived from an EMBL/GenBank/DDBJ whole genome shotgun (WGS) entry which is preliminary data.</text>
</comment>
<feature type="binding site" evidence="7 9">
    <location>
        <position position="92"/>
    </location>
    <ligand>
        <name>substrate</name>
    </ligand>
</feature>
<sequence length="290" mass="30713">MVRPALVDAARADLRVLGAGTVRQRLQAAARVPPRRQTRRAGGGRMNAQPRTPRAPLQLAAQDRLIFALDAHDGAQALEWVDRLGDTVSFYKIGMELLASGDYFTVLDALARREKKIFVDLKFFDIPATIAGVISGLSRWPVTFATIHGWHPAMMEAAATARAGDLRLLAVTVLTSMDGDDLRGMGIDKAPETVVVERALAAQAAGIDGVICSGQEAGLIRAATGPGFSIVCPGIRPGGPVGDDQKRTLGVGEAFARGADAIVVGRPIRLAADPQAAARAIRDEIQECIP</sequence>
<dbReference type="UniPathway" id="UPA00070">
    <property type="reaction ID" value="UER00120"/>
</dbReference>
<proteinExistence type="inferred from homology"/>
<evidence type="ECO:0000256" key="3">
    <source>
        <dbReference type="ARBA" id="ARBA00022793"/>
    </source>
</evidence>
<dbReference type="GO" id="GO:0006207">
    <property type="term" value="P:'de novo' pyrimidine nucleobase biosynthetic process"/>
    <property type="evidence" value="ECO:0007669"/>
    <property type="project" value="InterPro"/>
</dbReference>
<dbReference type="Pfam" id="PF00215">
    <property type="entry name" value="OMPdecase"/>
    <property type="match status" value="1"/>
</dbReference>
<dbReference type="SUPFAM" id="SSF51366">
    <property type="entry name" value="Ribulose-phoshate binding barrel"/>
    <property type="match status" value="1"/>
</dbReference>
<dbReference type="PANTHER" id="PTHR32119:SF2">
    <property type="entry name" value="OROTIDINE 5'-PHOSPHATE DECARBOXYLASE"/>
    <property type="match status" value="1"/>
</dbReference>
<feature type="binding site" evidence="7 9">
    <location>
        <position position="236"/>
    </location>
    <ligand>
        <name>substrate</name>
    </ligand>
</feature>
<dbReference type="CDD" id="cd04725">
    <property type="entry name" value="OMP_decarboxylase_like"/>
    <property type="match status" value="1"/>
</dbReference>
<dbReference type="GO" id="GO:0005829">
    <property type="term" value="C:cytosol"/>
    <property type="evidence" value="ECO:0007669"/>
    <property type="project" value="TreeGrafter"/>
</dbReference>
<dbReference type="PANTHER" id="PTHR32119">
    <property type="entry name" value="OROTIDINE 5'-PHOSPHATE DECARBOXYLASE"/>
    <property type="match status" value="1"/>
</dbReference>
<dbReference type="AlphaFoldDB" id="A0A4Q1JWH7"/>
<evidence type="ECO:0000256" key="6">
    <source>
        <dbReference type="ARBA" id="ARBA00049157"/>
    </source>
</evidence>
<feature type="active site" description="For OMPdecase activity" evidence="8">
    <location>
        <position position="120"/>
    </location>
</feature>
<dbReference type="GO" id="GO:0004590">
    <property type="term" value="F:orotidine-5'-phosphate decarboxylase activity"/>
    <property type="evidence" value="ECO:0007669"/>
    <property type="project" value="UniProtKB-UniRule"/>
</dbReference>
<dbReference type="Gene3D" id="3.20.20.70">
    <property type="entry name" value="Aldolase class I"/>
    <property type="match status" value="1"/>
</dbReference>
<feature type="binding site" evidence="7 9">
    <location>
        <position position="266"/>
    </location>
    <ligand>
        <name>substrate</name>
    </ligand>
</feature>
<dbReference type="InterPro" id="IPR001754">
    <property type="entry name" value="OMPdeCOase_dom"/>
</dbReference>
<dbReference type="InterPro" id="IPR014732">
    <property type="entry name" value="OMPdecase"/>
</dbReference>
<feature type="binding site" evidence="7 9">
    <location>
        <position position="245"/>
    </location>
    <ligand>
        <name>substrate</name>
    </ligand>
</feature>
<feature type="active site" description="Proton donor" evidence="7">
    <location>
        <position position="122"/>
    </location>
</feature>
<evidence type="ECO:0000256" key="7">
    <source>
        <dbReference type="HAMAP-Rule" id="MF_01200"/>
    </source>
</evidence>
<evidence type="ECO:0000256" key="11">
    <source>
        <dbReference type="SAM" id="MobiDB-lite"/>
    </source>
</evidence>
<dbReference type="InterPro" id="IPR047596">
    <property type="entry name" value="OMPdecase_bac"/>
</dbReference>
<dbReference type="InterPro" id="IPR013785">
    <property type="entry name" value="Aldolase_TIM"/>
</dbReference>
<comment type="pathway">
    <text evidence="2 7 10">Pyrimidine metabolism; UMP biosynthesis via de novo pathway; UMP from orotate: step 2/2.</text>
</comment>
<feature type="binding site" evidence="7">
    <location>
        <begin position="120"/>
        <end position="129"/>
    </location>
    <ligand>
        <name>substrate</name>
    </ligand>
</feature>
<dbReference type="InterPro" id="IPR018089">
    <property type="entry name" value="OMPdecase_AS"/>
</dbReference>
<gene>
    <name evidence="7" type="primary">pyrF</name>
    <name evidence="13" type="ORF">EPA99_07035</name>
</gene>
<feature type="binding site" evidence="7 9">
    <location>
        <position position="70"/>
    </location>
    <ligand>
        <name>substrate</name>
    </ligand>
</feature>
<dbReference type="NCBIfam" id="TIGR01740">
    <property type="entry name" value="pyrF"/>
    <property type="match status" value="1"/>
</dbReference>
<reference evidence="13 14" key="1">
    <citation type="submission" date="2019-01" db="EMBL/GenBank/DDBJ databases">
        <title>Pseudoxanthomonas composti sp. nov., isolated from compost.</title>
        <authorList>
            <person name="Yang G."/>
        </authorList>
    </citation>
    <scope>NUCLEOTIDE SEQUENCE [LARGE SCALE GENOMIC DNA]</scope>
    <source>
        <strain evidence="13 14">GSS15</strain>
    </source>
</reference>
<comment type="function">
    <text evidence="1 7">Catalyzes the decarboxylation of orotidine 5'-monophosphate (OMP) to uridine 5'-monophosphate (UMP).</text>
</comment>
<feature type="binding site" evidence="7 9">
    <location>
        <position position="175"/>
    </location>
    <ligand>
        <name>substrate</name>
    </ligand>
</feature>
<name>A0A4Q1JWH7_9GAMM</name>
<dbReference type="EMBL" id="SAWZ01000003">
    <property type="protein sequence ID" value="RXR06397.1"/>
    <property type="molecule type" value="Genomic_DNA"/>
</dbReference>
<evidence type="ECO:0000313" key="13">
    <source>
        <dbReference type="EMBL" id="RXR06397.1"/>
    </source>
</evidence>
<dbReference type="EC" id="4.1.1.23" evidence="7"/>
<evidence type="ECO:0000256" key="1">
    <source>
        <dbReference type="ARBA" id="ARBA00002356"/>
    </source>
</evidence>
<comment type="catalytic activity">
    <reaction evidence="6 7 10">
        <text>orotidine 5'-phosphate + H(+) = UMP + CO2</text>
        <dbReference type="Rhea" id="RHEA:11596"/>
        <dbReference type="ChEBI" id="CHEBI:15378"/>
        <dbReference type="ChEBI" id="CHEBI:16526"/>
        <dbReference type="ChEBI" id="CHEBI:57538"/>
        <dbReference type="ChEBI" id="CHEBI:57865"/>
        <dbReference type="EC" id="4.1.1.23"/>
    </reaction>
</comment>
<protein>
    <recommendedName>
        <fullName evidence="7">Orotidine 5'-phosphate decarboxylase</fullName>
        <ecNumber evidence="7">4.1.1.23</ecNumber>
    </recommendedName>
    <alternativeName>
        <fullName evidence="7">OMP decarboxylase</fullName>
        <shortName evidence="7">OMPDCase</shortName>
        <shortName evidence="7">OMPdecase</shortName>
    </alternativeName>
</protein>
<dbReference type="InterPro" id="IPR011060">
    <property type="entry name" value="RibuloseP-bd_barrel"/>
</dbReference>
<organism evidence="13 14">
    <name type="scientific">Pseudoxanthomonas composti</name>
    <dbReference type="NCBI Taxonomy" id="2137479"/>
    <lineage>
        <taxon>Bacteria</taxon>
        <taxon>Pseudomonadati</taxon>
        <taxon>Pseudomonadota</taxon>
        <taxon>Gammaproteobacteria</taxon>
        <taxon>Lysobacterales</taxon>
        <taxon>Lysobacteraceae</taxon>
        <taxon>Pseudoxanthomonas</taxon>
    </lineage>
</organism>
<keyword evidence="14" id="KW-1185">Reference proteome</keyword>
<evidence type="ECO:0000256" key="9">
    <source>
        <dbReference type="PIRSR" id="PIRSR614732-2"/>
    </source>
</evidence>
<keyword evidence="4 7" id="KW-0665">Pyrimidine biosynthesis</keyword>
<feature type="active site" description="For OMPdecase activity" evidence="8">
    <location>
        <position position="122"/>
    </location>
</feature>
<dbReference type="PROSITE" id="PS00156">
    <property type="entry name" value="OMPDECASE"/>
    <property type="match status" value="1"/>
</dbReference>
<feature type="region of interest" description="Disordered" evidence="11">
    <location>
        <begin position="29"/>
        <end position="52"/>
    </location>
</feature>
<feature type="domain" description="Orotidine 5'-phosphate decarboxylase" evidence="12">
    <location>
        <begin position="64"/>
        <end position="281"/>
    </location>
</feature>